<name>A0ACB6ZF29_THEGA</name>
<evidence type="ECO:0000313" key="1">
    <source>
        <dbReference type="EMBL" id="KAF9648192.1"/>
    </source>
</evidence>
<dbReference type="Proteomes" id="UP000886501">
    <property type="component" value="Unassembled WGS sequence"/>
</dbReference>
<keyword evidence="2" id="KW-1185">Reference proteome</keyword>
<accession>A0ACB6ZF29</accession>
<dbReference type="EMBL" id="MU118018">
    <property type="protein sequence ID" value="KAF9648192.1"/>
    <property type="molecule type" value="Genomic_DNA"/>
</dbReference>
<comment type="caution">
    <text evidence="1">The sequence shown here is derived from an EMBL/GenBank/DDBJ whole genome shotgun (WGS) entry which is preliminary data.</text>
</comment>
<evidence type="ECO:0000313" key="2">
    <source>
        <dbReference type="Proteomes" id="UP000886501"/>
    </source>
</evidence>
<protein>
    <submittedName>
        <fullName evidence="1">Uncharacterized protein</fullName>
    </submittedName>
</protein>
<reference evidence="1" key="2">
    <citation type="journal article" date="2020" name="Nat. Commun.">
        <title>Large-scale genome sequencing of mycorrhizal fungi provides insights into the early evolution of symbiotic traits.</title>
        <authorList>
            <person name="Miyauchi S."/>
            <person name="Kiss E."/>
            <person name="Kuo A."/>
            <person name="Drula E."/>
            <person name="Kohler A."/>
            <person name="Sanchez-Garcia M."/>
            <person name="Morin E."/>
            <person name="Andreopoulos B."/>
            <person name="Barry K.W."/>
            <person name="Bonito G."/>
            <person name="Buee M."/>
            <person name="Carver A."/>
            <person name="Chen C."/>
            <person name="Cichocki N."/>
            <person name="Clum A."/>
            <person name="Culley D."/>
            <person name="Crous P.W."/>
            <person name="Fauchery L."/>
            <person name="Girlanda M."/>
            <person name="Hayes R.D."/>
            <person name="Keri Z."/>
            <person name="LaButti K."/>
            <person name="Lipzen A."/>
            <person name="Lombard V."/>
            <person name="Magnuson J."/>
            <person name="Maillard F."/>
            <person name="Murat C."/>
            <person name="Nolan M."/>
            <person name="Ohm R.A."/>
            <person name="Pangilinan J."/>
            <person name="Pereira M.F."/>
            <person name="Perotto S."/>
            <person name="Peter M."/>
            <person name="Pfister S."/>
            <person name="Riley R."/>
            <person name="Sitrit Y."/>
            <person name="Stielow J.B."/>
            <person name="Szollosi G."/>
            <person name="Zifcakova L."/>
            <person name="Stursova M."/>
            <person name="Spatafora J.W."/>
            <person name="Tedersoo L."/>
            <person name="Vaario L.M."/>
            <person name="Yamada A."/>
            <person name="Yan M."/>
            <person name="Wang P."/>
            <person name="Xu J."/>
            <person name="Bruns T."/>
            <person name="Baldrian P."/>
            <person name="Vilgalys R."/>
            <person name="Dunand C."/>
            <person name="Henrissat B."/>
            <person name="Grigoriev I.V."/>
            <person name="Hibbett D."/>
            <person name="Nagy L.G."/>
            <person name="Martin F.M."/>
        </authorList>
    </citation>
    <scope>NUCLEOTIDE SEQUENCE</scope>
    <source>
        <strain evidence="1">P2</strain>
    </source>
</reference>
<proteinExistence type="predicted"/>
<organism evidence="1 2">
    <name type="scientific">Thelephora ganbajun</name>
    <name type="common">Ganba fungus</name>
    <dbReference type="NCBI Taxonomy" id="370292"/>
    <lineage>
        <taxon>Eukaryota</taxon>
        <taxon>Fungi</taxon>
        <taxon>Dikarya</taxon>
        <taxon>Basidiomycota</taxon>
        <taxon>Agaricomycotina</taxon>
        <taxon>Agaricomycetes</taxon>
        <taxon>Thelephorales</taxon>
        <taxon>Thelephoraceae</taxon>
        <taxon>Thelephora</taxon>
    </lineage>
</organism>
<sequence>MLGDPLQEGGDDVDHAVIGETDPVDPSDPLISEIHRCHCFSVGKDFDLFRSAFFANDAPMKPSTQELQQNTFDRDPLLVISNICMVATGWPLRLLDGTVCERCDQSGAPGQHAQVQQQLPLSSSVKFFPFEAAEALHQDSPHVSRALT</sequence>
<gene>
    <name evidence="1" type="ORF">BDM02DRAFT_3115837</name>
</gene>
<reference evidence="1" key="1">
    <citation type="submission" date="2019-10" db="EMBL/GenBank/DDBJ databases">
        <authorList>
            <consortium name="DOE Joint Genome Institute"/>
            <person name="Kuo A."/>
            <person name="Miyauchi S."/>
            <person name="Kiss E."/>
            <person name="Drula E."/>
            <person name="Kohler A."/>
            <person name="Sanchez-Garcia M."/>
            <person name="Andreopoulos B."/>
            <person name="Barry K.W."/>
            <person name="Bonito G."/>
            <person name="Buee M."/>
            <person name="Carver A."/>
            <person name="Chen C."/>
            <person name="Cichocki N."/>
            <person name="Clum A."/>
            <person name="Culley D."/>
            <person name="Crous P.W."/>
            <person name="Fauchery L."/>
            <person name="Girlanda M."/>
            <person name="Hayes R."/>
            <person name="Keri Z."/>
            <person name="Labutti K."/>
            <person name="Lipzen A."/>
            <person name="Lombard V."/>
            <person name="Magnuson J."/>
            <person name="Maillard F."/>
            <person name="Morin E."/>
            <person name="Murat C."/>
            <person name="Nolan M."/>
            <person name="Ohm R."/>
            <person name="Pangilinan J."/>
            <person name="Pereira M."/>
            <person name="Perotto S."/>
            <person name="Peter M."/>
            <person name="Riley R."/>
            <person name="Sitrit Y."/>
            <person name="Stielow B."/>
            <person name="Szollosi G."/>
            <person name="Zifcakova L."/>
            <person name="Stursova M."/>
            <person name="Spatafora J.W."/>
            <person name="Tedersoo L."/>
            <person name="Vaario L.-M."/>
            <person name="Yamada A."/>
            <person name="Yan M."/>
            <person name="Wang P."/>
            <person name="Xu J."/>
            <person name="Bruns T."/>
            <person name="Baldrian P."/>
            <person name="Vilgalys R."/>
            <person name="Henrissat B."/>
            <person name="Grigoriev I.V."/>
            <person name="Hibbett D."/>
            <person name="Nagy L.G."/>
            <person name="Martin F.M."/>
        </authorList>
    </citation>
    <scope>NUCLEOTIDE SEQUENCE</scope>
    <source>
        <strain evidence="1">P2</strain>
    </source>
</reference>